<gene>
    <name evidence="2" type="ORF">Cch01nite_21250</name>
</gene>
<keyword evidence="1" id="KW-1133">Transmembrane helix</keyword>
<evidence type="ECO:0000256" key="1">
    <source>
        <dbReference type="SAM" id="Phobius"/>
    </source>
</evidence>
<dbReference type="InterPro" id="IPR019662">
    <property type="entry name" value="DUF2516"/>
</dbReference>
<sequence length="114" mass="12254">MSIAGIQVVLFFLFYLAIFALAVWAAVDLMTRPTSAFPAAGKRTKSFWGAILAAAVVVSFLSIPLNVIPFPQFLGLLAAVAAIVYLVDVRPAVKPYSKRRGGGSRGPWDNGRGW</sequence>
<reference evidence="2" key="1">
    <citation type="submission" date="2021-01" db="EMBL/GenBank/DDBJ databases">
        <title>Whole genome shotgun sequence of Cellulomonas chitinilytica NBRC 110799.</title>
        <authorList>
            <person name="Komaki H."/>
            <person name="Tamura T."/>
        </authorList>
    </citation>
    <scope>NUCLEOTIDE SEQUENCE</scope>
    <source>
        <strain evidence="2">NBRC 110799</strain>
    </source>
</reference>
<dbReference type="RefSeq" id="WP_203753046.1">
    <property type="nucleotide sequence ID" value="NZ_BONK01000006.1"/>
</dbReference>
<keyword evidence="1" id="KW-0812">Transmembrane</keyword>
<organism evidence="2 3">
    <name type="scientific">Cellulomonas chitinilytica</name>
    <dbReference type="NCBI Taxonomy" id="398759"/>
    <lineage>
        <taxon>Bacteria</taxon>
        <taxon>Bacillati</taxon>
        <taxon>Actinomycetota</taxon>
        <taxon>Actinomycetes</taxon>
        <taxon>Micrococcales</taxon>
        <taxon>Cellulomonadaceae</taxon>
        <taxon>Cellulomonas</taxon>
    </lineage>
</organism>
<protein>
    <recommendedName>
        <fullName evidence="4">DUF2516 family protein</fullName>
    </recommendedName>
</protein>
<keyword evidence="1" id="KW-0472">Membrane</keyword>
<feature type="transmembrane region" description="Helical" evidence="1">
    <location>
        <begin position="47"/>
        <end position="67"/>
    </location>
</feature>
<dbReference type="AlphaFoldDB" id="A0A919P110"/>
<dbReference type="EMBL" id="BONK01000006">
    <property type="protein sequence ID" value="GIG21401.1"/>
    <property type="molecule type" value="Genomic_DNA"/>
</dbReference>
<evidence type="ECO:0000313" key="3">
    <source>
        <dbReference type="Proteomes" id="UP000632740"/>
    </source>
</evidence>
<proteinExistence type="predicted"/>
<keyword evidence="3" id="KW-1185">Reference proteome</keyword>
<feature type="transmembrane region" description="Helical" evidence="1">
    <location>
        <begin position="73"/>
        <end position="93"/>
    </location>
</feature>
<evidence type="ECO:0000313" key="2">
    <source>
        <dbReference type="EMBL" id="GIG21401.1"/>
    </source>
</evidence>
<accession>A0A919P110</accession>
<name>A0A919P110_9CELL</name>
<feature type="transmembrane region" description="Helical" evidence="1">
    <location>
        <begin position="6"/>
        <end position="27"/>
    </location>
</feature>
<evidence type="ECO:0008006" key="4">
    <source>
        <dbReference type="Google" id="ProtNLM"/>
    </source>
</evidence>
<comment type="caution">
    <text evidence="2">The sequence shown here is derived from an EMBL/GenBank/DDBJ whole genome shotgun (WGS) entry which is preliminary data.</text>
</comment>
<dbReference type="Pfam" id="PF10724">
    <property type="entry name" value="DUF2516"/>
    <property type="match status" value="1"/>
</dbReference>
<dbReference type="Proteomes" id="UP000632740">
    <property type="component" value="Unassembled WGS sequence"/>
</dbReference>